<dbReference type="AlphaFoldDB" id="G4Z7L3"/>
<evidence type="ECO:0000313" key="1">
    <source>
        <dbReference type="EMBL" id="EGZ21053.1"/>
    </source>
</evidence>
<name>G4Z7L3_PHYSP</name>
<feature type="non-terminal residue" evidence="1">
    <location>
        <position position="1"/>
    </location>
</feature>
<reference evidence="1 2" key="1">
    <citation type="journal article" date="2006" name="Science">
        <title>Phytophthora genome sequences uncover evolutionary origins and mechanisms of pathogenesis.</title>
        <authorList>
            <person name="Tyler B.M."/>
            <person name="Tripathy S."/>
            <person name="Zhang X."/>
            <person name="Dehal P."/>
            <person name="Jiang R.H."/>
            <person name="Aerts A."/>
            <person name="Arredondo F.D."/>
            <person name="Baxter L."/>
            <person name="Bensasson D."/>
            <person name="Beynon J.L."/>
            <person name="Chapman J."/>
            <person name="Damasceno C.M."/>
            <person name="Dorrance A.E."/>
            <person name="Dou D."/>
            <person name="Dickerman A.W."/>
            <person name="Dubchak I.L."/>
            <person name="Garbelotto M."/>
            <person name="Gijzen M."/>
            <person name="Gordon S.G."/>
            <person name="Govers F."/>
            <person name="Grunwald N.J."/>
            <person name="Huang W."/>
            <person name="Ivors K.L."/>
            <person name="Jones R.W."/>
            <person name="Kamoun S."/>
            <person name="Krampis K."/>
            <person name="Lamour K.H."/>
            <person name="Lee M.K."/>
            <person name="McDonald W.H."/>
            <person name="Medina M."/>
            <person name="Meijer H.J."/>
            <person name="Nordberg E.K."/>
            <person name="Maclean D.J."/>
            <person name="Ospina-Giraldo M.D."/>
            <person name="Morris P.F."/>
            <person name="Phuntumart V."/>
            <person name="Putnam N.H."/>
            <person name="Rash S."/>
            <person name="Rose J.K."/>
            <person name="Sakihama Y."/>
            <person name="Salamov A.A."/>
            <person name="Savidor A."/>
            <person name="Scheuring C.F."/>
            <person name="Smith B.M."/>
            <person name="Sobral B.W."/>
            <person name="Terry A."/>
            <person name="Torto-Alalibo T.A."/>
            <person name="Win J."/>
            <person name="Xu Z."/>
            <person name="Zhang H."/>
            <person name="Grigoriev I.V."/>
            <person name="Rokhsar D.S."/>
            <person name="Boore J.L."/>
        </authorList>
    </citation>
    <scope>NUCLEOTIDE SEQUENCE [LARGE SCALE GENOMIC DNA]</scope>
    <source>
        <strain evidence="1 2">P6497</strain>
    </source>
</reference>
<proteinExistence type="predicted"/>
<protein>
    <submittedName>
        <fullName evidence="1">Uncharacterized protein</fullName>
    </submittedName>
</protein>
<evidence type="ECO:0000313" key="2">
    <source>
        <dbReference type="Proteomes" id="UP000002640"/>
    </source>
</evidence>
<dbReference type="InParanoid" id="G4Z7L3"/>
<feature type="non-terminal residue" evidence="1">
    <location>
        <position position="58"/>
    </location>
</feature>
<keyword evidence="2" id="KW-1185">Reference proteome</keyword>
<organism evidence="1 2">
    <name type="scientific">Phytophthora sojae (strain P6497)</name>
    <name type="common">Soybean stem and root rot agent</name>
    <name type="synonym">Phytophthora megasperma f. sp. glycines</name>
    <dbReference type="NCBI Taxonomy" id="1094619"/>
    <lineage>
        <taxon>Eukaryota</taxon>
        <taxon>Sar</taxon>
        <taxon>Stramenopiles</taxon>
        <taxon>Oomycota</taxon>
        <taxon>Peronosporomycetes</taxon>
        <taxon>Peronosporales</taxon>
        <taxon>Peronosporaceae</taxon>
        <taxon>Phytophthora</taxon>
    </lineage>
</organism>
<accession>G4Z7L3</accession>
<gene>
    <name evidence="1" type="ORF">PHYSODRAFT_404076</name>
</gene>
<dbReference type="GeneID" id="20651371"/>
<sequence>GGSAWLSSCSEDKGEKAPLIEALTKEDKELQAVHPPEDLLNDMDPPSSCQVHVLVVIP</sequence>
<dbReference type="KEGG" id="psoj:PHYSODRAFT_404076"/>
<dbReference type="EMBL" id="JH159153">
    <property type="protein sequence ID" value="EGZ21053.1"/>
    <property type="molecule type" value="Genomic_DNA"/>
</dbReference>
<dbReference type="RefSeq" id="XP_009523770.1">
    <property type="nucleotide sequence ID" value="XM_009525475.1"/>
</dbReference>
<dbReference type="Proteomes" id="UP000002640">
    <property type="component" value="Unassembled WGS sequence"/>
</dbReference>